<dbReference type="GO" id="GO:0016567">
    <property type="term" value="P:protein ubiquitination"/>
    <property type="evidence" value="ECO:0007669"/>
    <property type="project" value="TreeGrafter"/>
</dbReference>
<dbReference type="EnsemblPlants" id="Kaladp0024s0663.1.v1.1">
    <property type="protein sequence ID" value="Kaladp0024s0663.1.v1.1.CDS.1"/>
    <property type="gene ID" value="Kaladp0024s0663.v1.1"/>
</dbReference>
<organism evidence="6 7">
    <name type="scientific">Kalanchoe fedtschenkoi</name>
    <name type="common">Lavender scallops</name>
    <name type="synonym">South American air plant</name>
    <dbReference type="NCBI Taxonomy" id="63787"/>
    <lineage>
        <taxon>Eukaryota</taxon>
        <taxon>Viridiplantae</taxon>
        <taxon>Streptophyta</taxon>
        <taxon>Embryophyta</taxon>
        <taxon>Tracheophyta</taxon>
        <taxon>Spermatophyta</taxon>
        <taxon>Magnoliopsida</taxon>
        <taxon>eudicotyledons</taxon>
        <taxon>Gunneridae</taxon>
        <taxon>Pentapetalae</taxon>
        <taxon>Saxifragales</taxon>
        <taxon>Crassulaceae</taxon>
        <taxon>Kalanchoe</taxon>
    </lineage>
</organism>
<reference evidence="6" key="1">
    <citation type="submission" date="2021-01" db="UniProtKB">
        <authorList>
            <consortium name="EnsemblPlants"/>
        </authorList>
    </citation>
    <scope>IDENTIFICATION</scope>
</reference>
<keyword evidence="1" id="KW-0479">Metal-binding</keyword>
<keyword evidence="3" id="KW-0862">Zinc</keyword>
<evidence type="ECO:0000256" key="2">
    <source>
        <dbReference type="ARBA" id="ARBA00022771"/>
    </source>
</evidence>
<dbReference type="Proteomes" id="UP000594263">
    <property type="component" value="Unplaced"/>
</dbReference>
<dbReference type="InterPro" id="IPR001841">
    <property type="entry name" value="Znf_RING"/>
</dbReference>
<evidence type="ECO:0000256" key="4">
    <source>
        <dbReference type="PROSITE-ProRule" id="PRU00175"/>
    </source>
</evidence>
<dbReference type="GO" id="GO:0061630">
    <property type="term" value="F:ubiquitin protein ligase activity"/>
    <property type="evidence" value="ECO:0007669"/>
    <property type="project" value="TreeGrafter"/>
</dbReference>
<dbReference type="SUPFAM" id="SSF57850">
    <property type="entry name" value="RING/U-box"/>
    <property type="match status" value="1"/>
</dbReference>
<dbReference type="Pfam" id="PF13639">
    <property type="entry name" value="zf-RING_2"/>
    <property type="match status" value="1"/>
</dbReference>
<accession>A0A7N0ZSM6</accession>
<dbReference type="InterPro" id="IPR013083">
    <property type="entry name" value="Znf_RING/FYVE/PHD"/>
</dbReference>
<dbReference type="GO" id="GO:0008270">
    <property type="term" value="F:zinc ion binding"/>
    <property type="evidence" value="ECO:0007669"/>
    <property type="project" value="UniProtKB-KW"/>
</dbReference>
<feature type="domain" description="RING-type" evidence="5">
    <location>
        <begin position="213"/>
        <end position="254"/>
    </location>
</feature>
<dbReference type="Gramene" id="Kaladp0024s0663.1.v1.1">
    <property type="protein sequence ID" value="Kaladp0024s0663.1.v1.1.CDS.1"/>
    <property type="gene ID" value="Kaladp0024s0663.v1.1"/>
</dbReference>
<protein>
    <recommendedName>
        <fullName evidence="5">RING-type domain-containing protein</fullName>
    </recommendedName>
</protein>
<dbReference type="AlphaFoldDB" id="A0A7N0ZSM6"/>
<evidence type="ECO:0000313" key="6">
    <source>
        <dbReference type="EnsemblPlants" id="Kaladp0024s0663.1.v1.1.CDS.1"/>
    </source>
</evidence>
<dbReference type="Gene3D" id="3.30.40.10">
    <property type="entry name" value="Zinc/RING finger domain, C3HC4 (zinc finger)"/>
    <property type="match status" value="1"/>
</dbReference>
<name>A0A7N0ZSM6_KALFE</name>
<evidence type="ECO:0000259" key="5">
    <source>
        <dbReference type="PROSITE" id="PS50089"/>
    </source>
</evidence>
<dbReference type="PANTHER" id="PTHR45969:SF69">
    <property type="entry name" value="FINGER DOMAIN PROTEIN, PUTATIVE (AFU_ORTHOLOGUE AFUA_3G12190)-RELATED"/>
    <property type="match status" value="1"/>
</dbReference>
<keyword evidence="2 4" id="KW-0863">Zinc-finger</keyword>
<evidence type="ECO:0000313" key="7">
    <source>
        <dbReference type="Proteomes" id="UP000594263"/>
    </source>
</evidence>
<dbReference type="OMA" id="ARTACCH"/>
<dbReference type="PANTHER" id="PTHR45969">
    <property type="entry name" value="RING ZINC FINGER PROTEIN-RELATED"/>
    <property type="match status" value="1"/>
</dbReference>
<dbReference type="SMART" id="SM00184">
    <property type="entry name" value="RING"/>
    <property type="match status" value="1"/>
</dbReference>
<evidence type="ECO:0000256" key="3">
    <source>
        <dbReference type="ARBA" id="ARBA00022833"/>
    </source>
</evidence>
<sequence length="259" mass="29737">MGSSTFSTKTFDSCHLTRMAYTVKIKEGHPMWTKITQDSYLVEVRRTRRNFLFNACLHGYRQLQLAGPAEEQSTRSSIGFAAAQHELADPSQFVTKLLEELRLHLRRSERRYLTDVIHTFRSKVDPGTTTMAVIDFSLCHTEVKKRCVKKAEIGMVPGLSKPSTHDFPVEGRIRRRVEEMWWSSWMLKRSEALKHSSNGVVRVRYDGAGDETCSVCLNEFQRGHEIARTACCHNFHKTCITVWISKVRNCPLCRSLVAI</sequence>
<keyword evidence="7" id="KW-1185">Reference proteome</keyword>
<proteinExistence type="predicted"/>
<evidence type="ECO:0000256" key="1">
    <source>
        <dbReference type="ARBA" id="ARBA00022723"/>
    </source>
</evidence>
<dbReference type="PROSITE" id="PS50089">
    <property type="entry name" value="ZF_RING_2"/>
    <property type="match status" value="1"/>
</dbReference>